<evidence type="ECO:0000259" key="6">
    <source>
        <dbReference type="Pfam" id="PF00155"/>
    </source>
</evidence>
<dbReference type="InterPro" id="IPR050596">
    <property type="entry name" value="AspAT/PAT-like"/>
</dbReference>
<dbReference type="PANTHER" id="PTHR46383">
    <property type="entry name" value="ASPARTATE AMINOTRANSFERASE"/>
    <property type="match status" value="1"/>
</dbReference>
<dbReference type="InterPro" id="IPR015421">
    <property type="entry name" value="PyrdxlP-dep_Trfase_major"/>
</dbReference>
<keyword evidence="4 7" id="KW-0808">Transferase</keyword>
<dbReference type="Proteomes" id="UP001164286">
    <property type="component" value="Unassembled WGS sequence"/>
</dbReference>
<evidence type="ECO:0000256" key="5">
    <source>
        <dbReference type="ARBA" id="ARBA00022898"/>
    </source>
</evidence>
<dbReference type="CDD" id="cd00609">
    <property type="entry name" value="AAT_like"/>
    <property type="match status" value="1"/>
</dbReference>
<keyword evidence="5" id="KW-0663">Pyridoxal phosphate</keyword>
<protein>
    <submittedName>
        <fullName evidence="7">Pyridoxal phosphate-dependent transferase</fullName>
    </submittedName>
</protein>
<evidence type="ECO:0000256" key="2">
    <source>
        <dbReference type="ARBA" id="ARBA00007441"/>
    </source>
</evidence>
<dbReference type="GeneID" id="77728353"/>
<organism evidence="7 8">
    <name type="scientific">Dioszegia hungarica</name>
    <dbReference type="NCBI Taxonomy" id="4972"/>
    <lineage>
        <taxon>Eukaryota</taxon>
        <taxon>Fungi</taxon>
        <taxon>Dikarya</taxon>
        <taxon>Basidiomycota</taxon>
        <taxon>Agaricomycotina</taxon>
        <taxon>Tremellomycetes</taxon>
        <taxon>Tremellales</taxon>
        <taxon>Bulleribasidiaceae</taxon>
        <taxon>Dioszegia</taxon>
    </lineage>
</organism>
<evidence type="ECO:0000256" key="4">
    <source>
        <dbReference type="ARBA" id="ARBA00022679"/>
    </source>
</evidence>
<dbReference type="InterPro" id="IPR004839">
    <property type="entry name" value="Aminotransferase_I/II_large"/>
</dbReference>
<dbReference type="InterPro" id="IPR015424">
    <property type="entry name" value="PyrdxlP-dep_Trfase"/>
</dbReference>
<dbReference type="GO" id="GO:0030170">
    <property type="term" value="F:pyridoxal phosphate binding"/>
    <property type="evidence" value="ECO:0007669"/>
    <property type="project" value="InterPro"/>
</dbReference>
<proteinExistence type="inferred from homology"/>
<keyword evidence="3" id="KW-0032">Aminotransferase</keyword>
<dbReference type="Gene3D" id="3.40.640.10">
    <property type="entry name" value="Type I PLP-dependent aspartate aminotransferase-like (Major domain)"/>
    <property type="match status" value="1"/>
</dbReference>
<keyword evidence="8" id="KW-1185">Reference proteome</keyword>
<gene>
    <name evidence="7" type="ORF">MKK02DRAFT_35322</name>
</gene>
<dbReference type="AlphaFoldDB" id="A0AA38LPP8"/>
<sequence length="454" mass="49605">MSLNYSFAQAVEETVPPPIPKAWAWRDQYLLDPIEGPVVDLSQGFPGTAPHESVLTALSEAAKQGPVAKYGAILGSPALREAVAEEMRVLYRMKRPVNGLASGPGVTAPDVAITAGGNMAFLVTLMALCPPNASSVLLPMPNYFSHAMTLSLQSVMPIHLACDPEDNFYPSLPAARAYLESAGNDAGNKVKPRMILLINPSNPTGSIMGPELLKEWYELAREYKVALVVDETYRDFVEGETEDLRGVPHKLFEEADWRSTFISLGSFSKSYRIPGYRLGTITGSPMLLRRLETICDCVQICAPQVAQVALPPLLPSLRPDLLTASHALAHRRALFREIISTVPGWKIESSGGYFAYVSFPSEYLSASSSLGLKRKRLGSEDVAKGLAVKAGVVVLPGNFSMPDLEDDEVWEGVVGGQKLREDRWLRFAVANVDDETIKKVGPRLRRFNEIMGMS</sequence>
<evidence type="ECO:0000256" key="1">
    <source>
        <dbReference type="ARBA" id="ARBA00001933"/>
    </source>
</evidence>
<reference evidence="7" key="1">
    <citation type="journal article" date="2022" name="G3 (Bethesda)">
        <title>High quality genome of the basidiomycete yeast Dioszegia hungarica PDD-24b-2 isolated from cloud water.</title>
        <authorList>
            <person name="Jarrige D."/>
            <person name="Haridas S."/>
            <person name="Bleykasten-Grosshans C."/>
            <person name="Joly M."/>
            <person name="Nadalig T."/>
            <person name="Sancelme M."/>
            <person name="Vuilleumier S."/>
            <person name="Grigoriev I.V."/>
            <person name="Amato P."/>
            <person name="Bringel F."/>
        </authorList>
    </citation>
    <scope>NUCLEOTIDE SEQUENCE</scope>
    <source>
        <strain evidence="7">PDD-24b-2</strain>
    </source>
</reference>
<dbReference type="SUPFAM" id="SSF53383">
    <property type="entry name" value="PLP-dependent transferases"/>
    <property type="match status" value="1"/>
</dbReference>
<accession>A0AA38LPP8</accession>
<comment type="similarity">
    <text evidence="2">Belongs to the class-I pyridoxal-phosphate-dependent aminotransferase family.</text>
</comment>
<evidence type="ECO:0000313" key="7">
    <source>
        <dbReference type="EMBL" id="KAI9632337.1"/>
    </source>
</evidence>
<evidence type="ECO:0000256" key="3">
    <source>
        <dbReference type="ARBA" id="ARBA00022576"/>
    </source>
</evidence>
<dbReference type="GO" id="GO:0008483">
    <property type="term" value="F:transaminase activity"/>
    <property type="evidence" value="ECO:0007669"/>
    <property type="project" value="UniProtKB-KW"/>
</dbReference>
<evidence type="ECO:0000313" key="8">
    <source>
        <dbReference type="Proteomes" id="UP001164286"/>
    </source>
</evidence>
<feature type="domain" description="Aminotransferase class I/classII large" evidence="6">
    <location>
        <begin position="38"/>
        <end position="440"/>
    </location>
</feature>
<comment type="caution">
    <text evidence="7">The sequence shown here is derived from an EMBL/GenBank/DDBJ whole genome shotgun (WGS) entry which is preliminary data.</text>
</comment>
<dbReference type="Pfam" id="PF00155">
    <property type="entry name" value="Aminotran_1_2"/>
    <property type="match status" value="1"/>
</dbReference>
<name>A0AA38LPP8_9TREE</name>
<comment type="cofactor">
    <cofactor evidence="1">
        <name>pyridoxal 5'-phosphate</name>
        <dbReference type="ChEBI" id="CHEBI:597326"/>
    </cofactor>
</comment>
<dbReference type="EMBL" id="JAKWFO010000014">
    <property type="protein sequence ID" value="KAI9632337.1"/>
    <property type="molecule type" value="Genomic_DNA"/>
</dbReference>
<dbReference type="PANTHER" id="PTHR46383:SF1">
    <property type="entry name" value="ASPARTATE AMINOTRANSFERASE"/>
    <property type="match status" value="1"/>
</dbReference>
<dbReference type="RefSeq" id="XP_052942114.1">
    <property type="nucleotide sequence ID" value="XM_053089148.1"/>
</dbReference>
<dbReference type="GO" id="GO:0006520">
    <property type="term" value="P:amino acid metabolic process"/>
    <property type="evidence" value="ECO:0007669"/>
    <property type="project" value="InterPro"/>
</dbReference>